<feature type="DNA-binding region" description="HMG box" evidence="6">
    <location>
        <begin position="55"/>
        <end position="123"/>
    </location>
</feature>
<dbReference type="GO" id="GO:0000978">
    <property type="term" value="F:RNA polymerase II cis-regulatory region sequence-specific DNA binding"/>
    <property type="evidence" value="ECO:0007669"/>
    <property type="project" value="TreeGrafter"/>
</dbReference>
<dbReference type="InterPro" id="IPR022097">
    <property type="entry name" value="SOX_fam"/>
</dbReference>
<dbReference type="GO" id="GO:0001228">
    <property type="term" value="F:DNA-binding transcription activator activity, RNA polymerase II-specific"/>
    <property type="evidence" value="ECO:0007669"/>
    <property type="project" value="TreeGrafter"/>
</dbReference>
<protein>
    <submittedName>
        <fullName evidence="9">SRY-related HMG box B protein</fullName>
    </submittedName>
</protein>
<keyword evidence="4" id="KW-0804">Transcription</keyword>
<feature type="compositionally biased region" description="Polar residues" evidence="7">
    <location>
        <begin position="42"/>
        <end position="52"/>
    </location>
</feature>
<comment type="subcellular location">
    <subcellularLocation>
        <location evidence="1">Nucleus</location>
    </subcellularLocation>
</comment>
<dbReference type="PANTHER" id="PTHR10270">
    <property type="entry name" value="SOX TRANSCRIPTION FACTOR"/>
    <property type="match status" value="1"/>
</dbReference>
<sequence>MTTYMSPTGSIHSDVEERLSVSPSPSPRSVSPGLASSHHGDQASTSAASSNNDHVKRPMNAFMVWSRGQRRKMAQENPKMHNSEISKRLGAEWKLLSEEEKRPFIDEAKRLRALHMKDHPDYKYRPRRKPKSLLKKDKFSFPYPMIPGMGGPYGLPPGFPTHHLPTTSAAESLAAAASEKARAFLPPTSLPGSLFSHLEATSKLSEAASSLRHGDLSSMYPYPNPFSSLPPAAHQHSAAAAAAAGLHGQYFLPCCPPTYMPSSSPQDIHRPVAYVLLKPEDHYRNHVPNPVL</sequence>
<dbReference type="PROSITE" id="PS50118">
    <property type="entry name" value="HMG_BOX_2"/>
    <property type="match status" value="1"/>
</dbReference>
<evidence type="ECO:0000256" key="7">
    <source>
        <dbReference type="SAM" id="MobiDB-lite"/>
    </source>
</evidence>
<dbReference type="GO" id="GO:0005634">
    <property type="term" value="C:nucleus"/>
    <property type="evidence" value="ECO:0007669"/>
    <property type="project" value="UniProtKB-SubCell"/>
</dbReference>
<gene>
    <name evidence="9" type="primary">soxB</name>
</gene>
<organism evidence="9">
    <name type="scientific">Platynereis dumerilii</name>
    <name type="common">Dumeril's clam worm</name>
    <dbReference type="NCBI Taxonomy" id="6359"/>
    <lineage>
        <taxon>Eukaryota</taxon>
        <taxon>Metazoa</taxon>
        <taxon>Spiralia</taxon>
        <taxon>Lophotrochozoa</taxon>
        <taxon>Annelida</taxon>
        <taxon>Polychaeta</taxon>
        <taxon>Errantia</taxon>
        <taxon>Phyllodocida</taxon>
        <taxon>Nereididae</taxon>
        <taxon>Platynereis</taxon>
    </lineage>
</organism>
<dbReference type="InterPro" id="IPR050140">
    <property type="entry name" value="SRY-related_HMG-box_TF-like"/>
</dbReference>
<dbReference type="Pfam" id="PF00505">
    <property type="entry name" value="HMG_box"/>
    <property type="match status" value="1"/>
</dbReference>
<name>C3W8S3_PLADU</name>
<feature type="region of interest" description="Disordered" evidence="7">
    <location>
        <begin position="1"/>
        <end position="60"/>
    </location>
</feature>
<dbReference type="GO" id="GO:0030182">
    <property type="term" value="P:neuron differentiation"/>
    <property type="evidence" value="ECO:0007669"/>
    <property type="project" value="TreeGrafter"/>
</dbReference>
<feature type="compositionally biased region" description="Low complexity" evidence="7">
    <location>
        <begin position="20"/>
        <end position="32"/>
    </location>
</feature>
<dbReference type="CDD" id="cd01388">
    <property type="entry name" value="HMG-box_SoxB"/>
    <property type="match status" value="1"/>
</dbReference>
<dbReference type="InterPro" id="IPR036910">
    <property type="entry name" value="HMG_box_dom_sf"/>
</dbReference>
<dbReference type="SMART" id="SM00398">
    <property type="entry name" value="HMG"/>
    <property type="match status" value="1"/>
</dbReference>
<evidence type="ECO:0000256" key="4">
    <source>
        <dbReference type="ARBA" id="ARBA00023163"/>
    </source>
</evidence>
<evidence type="ECO:0000256" key="1">
    <source>
        <dbReference type="ARBA" id="ARBA00004123"/>
    </source>
</evidence>
<dbReference type="FunFam" id="1.10.30.10:FF:000002">
    <property type="entry name" value="transcription factor Sox-2"/>
    <property type="match status" value="1"/>
</dbReference>
<dbReference type="PANTHER" id="PTHR10270:SF324">
    <property type="entry name" value="SOX DOMAIN-CONTAINING PROTEIN DICHAETE-RELATED"/>
    <property type="match status" value="1"/>
</dbReference>
<dbReference type="GO" id="GO:0007420">
    <property type="term" value="P:brain development"/>
    <property type="evidence" value="ECO:0007669"/>
    <property type="project" value="TreeGrafter"/>
</dbReference>
<feature type="compositionally biased region" description="Polar residues" evidence="7">
    <location>
        <begin position="1"/>
        <end position="11"/>
    </location>
</feature>
<evidence type="ECO:0000313" key="9">
    <source>
        <dbReference type="EMBL" id="CAY12631.1"/>
    </source>
</evidence>
<evidence type="ECO:0000256" key="5">
    <source>
        <dbReference type="ARBA" id="ARBA00023242"/>
    </source>
</evidence>
<dbReference type="AlphaFoldDB" id="C3W8S3"/>
<keyword evidence="5 6" id="KW-0539">Nucleus</keyword>
<dbReference type="InterPro" id="IPR009071">
    <property type="entry name" value="HMG_box_dom"/>
</dbReference>
<evidence type="ECO:0000256" key="3">
    <source>
        <dbReference type="ARBA" id="ARBA00023125"/>
    </source>
</evidence>
<evidence type="ECO:0000256" key="6">
    <source>
        <dbReference type="PROSITE-ProRule" id="PRU00267"/>
    </source>
</evidence>
<dbReference type="SUPFAM" id="SSF47095">
    <property type="entry name" value="HMG-box"/>
    <property type="match status" value="1"/>
</dbReference>
<evidence type="ECO:0000259" key="8">
    <source>
        <dbReference type="PROSITE" id="PS50118"/>
    </source>
</evidence>
<accession>C3W8S3</accession>
<dbReference type="EMBL" id="FN357280">
    <property type="protein sequence ID" value="CAY12631.1"/>
    <property type="molecule type" value="mRNA"/>
</dbReference>
<reference evidence="9" key="1">
    <citation type="journal article" date="2009" name="Evol. Dev.">
        <title>Orthologs of key vertebrate neural genes are expressed during neurogenesis in the annelid Platynereis dumerilii.</title>
        <authorList>
            <person name="Kerner P."/>
            <person name="Simionato E."/>
            <person name="Le Gouar M."/>
            <person name="Vervoort M."/>
        </authorList>
    </citation>
    <scope>NUCLEOTIDE SEQUENCE</scope>
</reference>
<proteinExistence type="evidence at transcript level"/>
<evidence type="ECO:0000256" key="2">
    <source>
        <dbReference type="ARBA" id="ARBA00023015"/>
    </source>
</evidence>
<dbReference type="Gene3D" id="1.10.30.10">
    <property type="entry name" value="High mobility group box domain"/>
    <property type="match status" value="1"/>
</dbReference>
<dbReference type="Pfam" id="PF12336">
    <property type="entry name" value="SOXp"/>
    <property type="match status" value="1"/>
</dbReference>
<dbReference type="GO" id="GO:0000122">
    <property type="term" value="P:negative regulation of transcription by RNA polymerase II"/>
    <property type="evidence" value="ECO:0007669"/>
    <property type="project" value="TreeGrafter"/>
</dbReference>
<keyword evidence="2" id="KW-0805">Transcription regulation</keyword>
<keyword evidence="3 6" id="KW-0238">DNA-binding</keyword>
<feature type="domain" description="HMG box" evidence="8">
    <location>
        <begin position="55"/>
        <end position="123"/>
    </location>
</feature>